<comment type="caution">
    <text evidence="1">The sequence shown here is derived from an EMBL/GenBank/DDBJ whole genome shotgun (WGS) entry which is preliminary data.</text>
</comment>
<name>A0A1S2M391_9BACI</name>
<dbReference type="RefSeq" id="WP_071390266.1">
    <property type="nucleotide sequence ID" value="NZ_MLQS01000019.1"/>
</dbReference>
<reference evidence="1 2" key="1">
    <citation type="submission" date="2016-10" db="EMBL/GenBank/DDBJ databases">
        <title>Draft genome sequences of four alkaliphilic bacteria belonging to the Anaerobacillus genus.</title>
        <authorList>
            <person name="Bassil N.M."/>
            <person name="Lloyd J.R."/>
        </authorList>
    </citation>
    <scope>NUCLEOTIDE SEQUENCE [LARGE SCALE GENOMIC DNA]</scope>
    <source>
        <strain evidence="1 2">DSM 22531</strain>
    </source>
</reference>
<dbReference type="EMBL" id="MLQS01000019">
    <property type="protein sequence ID" value="OIJ19219.1"/>
    <property type="molecule type" value="Genomic_DNA"/>
</dbReference>
<evidence type="ECO:0000313" key="2">
    <source>
        <dbReference type="Proteomes" id="UP000180057"/>
    </source>
</evidence>
<protein>
    <submittedName>
        <fullName evidence="1">Uncharacterized protein</fullName>
    </submittedName>
</protein>
<dbReference type="AlphaFoldDB" id="A0A1S2M391"/>
<accession>A0A1S2M391</accession>
<sequence>MKKLFITFSIIVCLVVLGKYAYDFFINVVSDKLIENVINDLLDDQIVDELLSNSEITELVKEFMENHQINPTQENLEHLPFSTKEEGVKVILNNFSIKELNDISNQFQIALTIDEQLQLVDQLKDRFSDEELYALMIIGVEELQKELIKRNP</sequence>
<organism evidence="1 2">
    <name type="scientific">Anaerobacillus alkalidiazotrophicus</name>
    <dbReference type="NCBI Taxonomy" id="472963"/>
    <lineage>
        <taxon>Bacteria</taxon>
        <taxon>Bacillati</taxon>
        <taxon>Bacillota</taxon>
        <taxon>Bacilli</taxon>
        <taxon>Bacillales</taxon>
        <taxon>Bacillaceae</taxon>
        <taxon>Anaerobacillus</taxon>
    </lineage>
</organism>
<gene>
    <name evidence="1" type="ORF">BKP45_13750</name>
</gene>
<proteinExistence type="predicted"/>
<keyword evidence="2" id="KW-1185">Reference proteome</keyword>
<evidence type="ECO:0000313" key="1">
    <source>
        <dbReference type="EMBL" id="OIJ19219.1"/>
    </source>
</evidence>
<dbReference type="OrthoDB" id="2427603at2"/>
<dbReference type="Proteomes" id="UP000180057">
    <property type="component" value="Unassembled WGS sequence"/>
</dbReference>